<protein>
    <submittedName>
        <fullName evidence="2">OLC1v1027909C1</fullName>
    </submittedName>
</protein>
<reference evidence="2" key="1">
    <citation type="submission" date="2023-03" db="EMBL/GenBank/DDBJ databases">
        <authorList>
            <person name="Julca I."/>
        </authorList>
    </citation>
    <scope>NUCLEOTIDE SEQUENCE</scope>
</reference>
<dbReference type="Proteomes" id="UP001161247">
    <property type="component" value="Chromosome 1"/>
</dbReference>
<dbReference type="AlphaFoldDB" id="A0AAV1CB47"/>
<sequence>MAGAAINAEAELAKMMDPWRSGARGGLPDLNEPPPPIDEELEENADAAQAPKIISKASLDSSISKLENFLRAKDEAEASGSGGLTTAASEGKEDILRWGCFNHLIMELKYCGDDNGMIHNHAKWRAACLKVVTLENTDLNYLRNMRSELKEKGVESPLFKEVVKALVKQGVGRSS</sequence>
<evidence type="ECO:0000256" key="1">
    <source>
        <dbReference type="SAM" id="MobiDB-lite"/>
    </source>
</evidence>
<dbReference type="EMBL" id="OX459118">
    <property type="protein sequence ID" value="CAI9092617.1"/>
    <property type="molecule type" value="Genomic_DNA"/>
</dbReference>
<proteinExistence type="predicted"/>
<name>A0AAV1CB47_OLDCO</name>
<keyword evidence="3" id="KW-1185">Reference proteome</keyword>
<accession>A0AAV1CB47</accession>
<gene>
    <name evidence="2" type="ORF">OLC1_LOCUS4239</name>
</gene>
<feature type="region of interest" description="Disordered" evidence="1">
    <location>
        <begin position="17"/>
        <end position="48"/>
    </location>
</feature>
<evidence type="ECO:0000313" key="3">
    <source>
        <dbReference type="Proteomes" id="UP001161247"/>
    </source>
</evidence>
<evidence type="ECO:0000313" key="2">
    <source>
        <dbReference type="EMBL" id="CAI9092617.1"/>
    </source>
</evidence>
<organism evidence="2 3">
    <name type="scientific">Oldenlandia corymbosa var. corymbosa</name>
    <dbReference type="NCBI Taxonomy" id="529605"/>
    <lineage>
        <taxon>Eukaryota</taxon>
        <taxon>Viridiplantae</taxon>
        <taxon>Streptophyta</taxon>
        <taxon>Embryophyta</taxon>
        <taxon>Tracheophyta</taxon>
        <taxon>Spermatophyta</taxon>
        <taxon>Magnoliopsida</taxon>
        <taxon>eudicotyledons</taxon>
        <taxon>Gunneridae</taxon>
        <taxon>Pentapetalae</taxon>
        <taxon>asterids</taxon>
        <taxon>lamiids</taxon>
        <taxon>Gentianales</taxon>
        <taxon>Rubiaceae</taxon>
        <taxon>Rubioideae</taxon>
        <taxon>Spermacoceae</taxon>
        <taxon>Hedyotis-Oldenlandia complex</taxon>
        <taxon>Oldenlandia</taxon>
    </lineage>
</organism>